<organism evidence="2 3">
    <name type="scientific">Ephemerocybe angulata</name>
    <dbReference type="NCBI Taxonomy" id="980116"/>
    <lineage>
        <taxon>Eukaryota</taxon>
        <taxon>Fungi</taxon>
        <taxon>Dikarya</taxon>
        <taxon>Basidiomycota</taxon>
        <taxon>Agaricomycotina</taxon>
        <taxon>Agaricomycetes</taxon>
        <taxon>Agaricomycetidae</taxon>
        <taxon>Agaricales</taxon>
        <taxon>Agaricineae</taxon>
        <taxon>Psathyrellaceae</taxon>
        <taxon>Ephemerocybe</taxon>
    </lineage>
</organism>
<dbReference type="Proteomes" id="UP000541558">
    <property type="component" value="Unassembled WGS sequence"/>
</dbReference>
<gene>
    <name evidence="2" type="ORF">D9611_014364</name>
</gene>
<accession>A0A8H5B845</accession>
<feature type="region of interest" description="Disordered" evidence="1">
    <location>
        <begin position="76"/>
        <end position="181"/>
    </location>
</feature>
<sequence length="181" mass="19968">MADQSAYAAAASIPLIKSPSLRVPQKVELPPDIHPLPDSVTPYFVYPFTLEPHVLTLESSRRSTIAAHAARREEYLRQRETEKERRRKEALRRIAPGFEPQGVLVPESRHAAHKPSNSLDGSMLRAESYSPPGHQRSRSVMDDLVESLAALDAAKSPPPPPQPLSPTAFPPPPPPVNQRLS</sequence>
<evidence type="ECO:0000313" key="2">
    <source>
        <dbReference type="EMBL" id="KAF5318303.1"/>
    </source>
</evidence>
<feature type="compositionally biased region" description="Pro residues" evidence="1">
    <location>
        <begin position="156"/>
        <end position="181"/>
    </location>
</feature>
<protein>
    <submittedName>
        <fullName evidence="2">Uncharacterized protein</fullName>
    </submittedName>
</protein>
<reference evidence="2 3" key="1">
    <citation type="journal article" date="2020" name="ISME J.">
        <title>Uncovering the hidden diversity of litter-decomposition mechanisms in mushroom-forming fungi.</title>
        <authorList>
            <person name="Floudas D."/>
            <person name="Bentzer J."/>
            <person name="Ahren D."/>
            <person name="Johansson T."/>
            <person name="Persson P."/>
            <person name="Tunlid A."/>
        </authorList>
    </citation>
    <scope>NUCLEOTIDE SEQUENCE [LARGE SCALE GENOMIC DNA]</scope>
    <source>
        <strain evidence="2 3">CBS 175.51</strain>
    </source>
</reference>
<evidence type="ECO:0000256" key="1">
    <source>
        <dbReference type="SAM" id="MobiDB-lite"/>
    </source>
</evidence>
<dbReference type="EMBL" id="JAACJK010000180">
    <property type="protein sequence ID" value="KAF5318303.1"/>
    <property type="molecule type" value="Genomic_DNA"/>
</dbReference>
<keyword evidence="3" id="KW-1185">Reference proteome</keyword>
<evidence type="ECO:0000313" key="3">
    <source>
        <dbReference type="Proteomes" id="UP000541558"/>
    </source>
</evidence>
<proteinExistence type="predicted"/>
<dbReference type="OrthoDB" id="2506317at2759"/>
<name>A0A8H5B845_9AGAR</name>
<dbReference type="AlphaFoldDB" id="A0A8H5B845"/>
<comment type="caution">
    <text evidence="2">The sequence shown here is derived from an EMBL/GenBank/DDBJ whole genome shotgun (WGS) entry which is preliminary data.</text>
</comment>